<dbReference type="OrthoDB" id="75724at2759"/>
<comment type="caution">
    <text evidence="1">The sequence shown here is derived from an EMBL/GenBank/DDBJ whole genome shotgun (WGS) entry which is preliminary data.</text>
</comment>
<dbReference type="Proteomes" id="UP001085076">
    <property type="component" value="Unassembled WGS sequence"/>
</dbReference>
<dbReference type="GO" id="GO:0008289">
    <property type="term" value="F:lipid binding"/>
    <property type="evidence" value="ECO:0007669"/>
    <property type="project" value="InterPro"/>
</dbReference>
<dbReference type="PANTHER" id="PTHR45932">
    <property type="entry name" value="PATELLIN-1"/>
    <property type="match status" value="1"/>
</dbReference>
<organism evidence="1 2">
    <name type="scientific">Dioscorea zingiberensis</name>
    <dbReference type="NCBI Taxonomy" id="325984"/>
    <lineage>
        <taxon>Eukaryota</taxon>
        <taxon>Viridiplantae</taxon>
        <taxon>Streptophyta</taxon>
        <taxon>Embryophyta</taxon>
        <taxon>Tracheophyta</taxon>
        <taxon>Spermatophyta</taxon>
        <taxon>Magnoliopsida</taxon>
        <taxon>Liliopsida</taxon>
        <taxon>Dioscoreales</taxon>
        <taxon>Dioscoreaceae</taxon>
        <taxon>Dioscorea</taxon>
    </lineage>
</organism>
<gene>
    <name evidence="1" type="ORF">J5N97_000436</name>
</gene>
<dbReference type="PANTHER" id="PTHR45932:SF17">
    <property type="entry name" value="CELLULAR RETINALDEHYDE-BINDING_TRIPLE FUNCTION DOMAIN-CONTAINING PROTEIN"/>
    <property type="match status" value="1"/>
</dbReference>
<accession>A0A9D5BVN8</accession>
<name>A0A9D5BVN8_9LILI</name>
<dbReference type="InterPro" id="IPR044834">
    <property type="entry name" value="PATL"/>
</dbReference>
<protein>
    <submittedName>
        <fullName evidence="1">Uncharacterized protein</fullName>
    </submittedName>
</protein>
<dbReference type="EMBL" id="JAGGNH010000024">
    <property type="protein sequence ID" value="KAJ0961400.1"/>
    <property type="molecule type" value="Genomic_DNA"/>
</dbReference>
<reference evidence="1 2" key="1">
    <citation type="journal article" date="2022" name="Hortic Res">
        <title>The genome of Dioscorea zingiberensis sheds light on the biosynthesis, origin and evolution of the medicinally important diosgenin saponins.</title>
        <authorList>
            <person name="Li Y."/>
            <person name="Tan C."/>
            <person name="Li Z."/>
            <person name="Guo J."/>
            <person name="Li S."/>
            <person name="Chen X."/>
            <person name="Wang C."/>
            <person name="Dai X."/>
            <person name="Yang H."/>
            <person name="Song W."/>
            <person name="Hou L."/>
            <person name="Xu J."/>
            <person name="Tong Z."/>
            <person name="Xu A."/>
            <person name="Yuan X."/>
            <person name="Wang W."/>
            <person name="Yang Q."/>
            <person name="Chen L."/>
            <person name="Sun Z."/>
            <person name="Wang K."/>
            <person name="Pan B."/>
            <person name="Chen J."/>
            <person name="Bao Y."/>
            <person name="Liu F."/>
            <person name="Qi X."/>
            <person name="Gang D.R."/>
            <person name="Wen J."/>
            <person name="Li J."/>
        </authorList>
    </citation>
    <scope>NUCLEOTIDE SEQUENCE [LARGE SCALE GENOMIC DNA]</scope>
    <source>
        <strain evidence="1">Dzin_1.0</strain>
    </source>
</reference>
<proteinExistence type="predicted"/>
<sequence>MIKNAVIWRKTFGIEALLEEDLWVPRDGESGKVHAWPWTKRAILFVIGNVYGEFQDKDLYAKASSVMKVKRRGRSSSGWRIQFLEKGIRQQLDFSPSWSLYSWVQVFTDLKNSPGPGKR</sequence>
<evidence type="ECO:0000313" key="2">
    <source>
        <dbReference type="Proteomes" id="UP001085076"/>
    </source>
</evidence>
<keyword evidence="2" id="KW-1185">Reference proteome</keyword>
<evidence type="ECO:0000313" key="1">
    <source>
        <dbReference type="EMBL" id="KAJ0961400.1"/>
    </source>
</evidence>
<dbReference type="AlphaFoldDB" id="A0A9D5BVN8"/>